<dbReference type="EMBL" id="CAEZTP010000004">
    <property type="protein sequence ID" value="CAB4563941.1"/>
    <property type="molecule type" value="Genomic_DNA"/>
</dbReference>
<reference evidence="1" key="1">
    <citation type="submission" date="2020-05" db="EMBL/GenBank/DDBJ databases">
        <authorList>
            <person name="Chiriac C."/>
            <person name="Salcher M."/>
            <person name="Ghai R."/>
            <person name="Kavagutti S V."/>
        </authorList>
    </citation>
    <scope>NUCLEOTIDE SEQUENCE</scope>
</reference>
<protein>
    <submittedName>
        <fullName evidence="1">Unannotated protein</fullName>
    </submittedName>
</protein>
<organism evidence="1">
    <name type="scientific">freshwater metagenome</name>
    <dbReference type="NCBI Taxonomy" id="449393"/>
    <lineage>
        <taxon>unclassified sequences</taxon>
        <taxon>metagenomes</taxon>
        <taxon>ecological metagenomes</taxon>
    </lineage>
</organism>
<dbReference type="SUPFAM" id="SSF54593">
    <property type="entry name" value="Glyoxalase/Bleomycin resistance protein/Dihydroxybiphenyl dioxygenase"/>
    <property type="match status" value="1"/>
</dbReference>
<evidence type="ECO:0000313" key="1">
    <source>
        <dbReference type="EMBL" id="CAB4563941.1"/>
    </source>
</evidence>
<dbReference type="InterPro" id="IPR029068">
    <property type="entry name" value="Glyas_Bleomycin-R_OHBP_Dase"/>
</dbReference>
<accession>A0A6J6DIK4</accession>
<dbReference type="AlphaFoldDB" id="A0A6J6DIK4"/>
<name>A0A6J6DIK4_9ZZZZ</name>
<proteinExistence type="predicted"/>
<gene>
    <name evidence="1" type="ORF">UFOPK1698_00100</name>
</gene>
<sequence length="275" mass="29747">MSIGPISLVTILSPELDQSVAMYQKAFDWQVASGNPQITPEQAQRWGANKLAGAPTVTVGGINGGVRFIQSQEYQTPVPLKTFGWSALEVCVDDVFFYTDRAIKAGFTLLNEPVALSGSDKPLPLIAAQLAGINGEVLYITQILDEMPNFELPDVKKESGSIFICVLGASDLEASRKVLEEGFGLRRASDRHVAIKVLNKVYDKPLTDTHRLSSLQLNGRNAIEIDQMPAEAVNRVVKDGLLPPGISIVSVVGQSDQEIFLKLPDGAGLEILPHN</sequence>